<evidence type="ECO:0000256" key="14">
    <source>
        <dbReference type="RuleBase" id="RU000461"/>
    </source>
</evidence>
<gene>
    <name evidence="15" type="ORF">CONPUDRAFT_120434</name>
</gene>
<protein>
    <submittedName>
        <fullName evidence="15">Cytochrome P450</fullName>
    </submittedName>
</protein>
<dbReference type="PRINTS" id="PR00463">
    <property type="entry name" value="EP450I"/>
</dbReference>
<comment type="pathway">
    <text evidence="3">Secondary metabolite biosynthesis.</text>
</comment>
<sequence length="492" mass="55686">MNFAISAAVAILAVVLTIALRTRRRLREKGFPPGPDPLPLLGNVHQVNSTCPRLTFTEWKRVYGDIVYCSMLGREFVIVNSEKVAEDLMDKRSRNYSNRMDMYGLISDTVSLNHDDLWRAHRRVLQQTLRPEALVVYRHTQLRCAATLLQNLHDTPSSWWGHIRTFSAATIMGAMYDHDLPADPKDDKAFCTVVEGKDLKVHLGSLGMISLLTVFPMLKYVPTWFPVGRYMNAAKFVRAMDEMIETPYDILQKRTATGEARPCVISEALSKFQDDSKLDNVEQVIKHASGEETVGSNKLLLYQYSPTSLACKTGSTLLTFTLAMVLHPHVQKLAQDEIDKVIGVDRLPYFNDKPDLPYLEAVFRETLRWRPVAPLGIPHAATNEDVYEGYYIPKGNRFINFIRAMAQDKNKYPSPDTFDPSRFFDSDGQLTNDTCEFVFGFGRRVCPGRHFAQASVWTAMAHILATFSILRDNDASGEPIEPAPDWAEGVTW</sequence>
<evidence type="ECO:0000256" key="10">
    <source>
        <dbReference type="ARBA" id="ARBA00023004"/>
    </source>
</evidence>
<keyword evidence="5 13" id="KW-0349">Heme</keyword>
<dbReference type="InterPro" id="IPR017972">
    <property type="entry name" value="Cyt_P450_CS"/>
</dbReference>
<dbReference type="PANTHER" id="PTHR46300:SF2">
    <property type="entry name" value="CYTOCHROME P450 MONOOXYGENASE ALNH-RELATED"/>
    <property type="match status" value="1"/>
</dbReference>
<dbReference type="RefSeq" id="XP_007766177.1">
    <property type="nucleotide sequence ID" value="XM_007767987.1"/>
</dbReference>
<reference evidence="16" key="1">
    <citation type="journal article" date="2012" name="Science">
        <title>The Paleozoic origin of enzymatic lignin decomposition reconstructed from 31 fungal genomes.</title>
        <authorList>
            <person name="Floudas D."/>
            <person name="Binder M."/>
            <person name="Riley R."/>
            <person name="Barry K."/>
            <person name="Blanchette R.A."/>
            <person name="Henrissat B."/>
            <person name="Martinez A.T."/>
            <person name="Otillar R."/>
            <person name="Spatafora J.W."/>
            <person name="Yadav J.S."/>
            <person name="Aerts A."/>
            <person name="Benoit I."/>
            <person name="Boyd A."/>
            <person name="Carlson A."/>
            <person name="Copeland A."/>
            <person name="Coutinho P.M."/>
            <person name="de Vries R.P."/>
            <person name="Ferreira P."/>
            <person name="Findley K."/>
            <person name="Foster B."/>
            <person name="Gaskell J."/>
            <person name="Glotzer D."/>
            <person name="Gorecki P."/>
            <person name="Heitman J."/>
            <person name="Hesse C."/>
            <person name="Hori C."/>
            <person name="Igarashi K."/>
            <person name="Jurgens J.A."/>
            <person name="Kallen N."/>
            <person name="Kersten P."/>
            <person name="Kohler A."/>
            <person name="Kuees U."/>
            <person name="Kumar T.K.A."/>
            <person name="Kuo A."/>
            <person name="LaButti K."/>
            <person name="Larrondo L.F."/>
            <person name="Lindquist E."/>
            <person name="Ling A."/>
            <person name="Lombard V."/>
            <person name="Lucas S."/>
            <person name="Lundell T."/>
            <person name="Martin R."/>
            <person name="McLaughlin D.J."/>
            <person name="Morgenstern I."/>
            <person name="Morin E."/>
            <person name="Murat C."/>
            <person name="Nagy L.G."/>
            <person name="Nolan M."/>
            <person name="Ohm R.A."/>
            <person name="Patyshakuliyeva A."/>
            <person name="Rokas A."/>
            <person name="Ruiz-Duenas F.J."/>
            <person name="Sabat G."/>
            <person name="Salamov A."/>
            <person name="Samejima M."/>
            <person name="Schmutz J."/>
            <person name="Slot J.C."/>
            <person name="St John F."/>
            <person name="Stenlid J."/>
            <person name="Sun H."/>
            <person name="Sun S."/>
            <person name="Syed K."/>
            <person name="Tsang A."/>
            <person name="Wiebenga A."/>
            <person name="Young D."/>
            <person name="Pisabarro A."/>
            <person name="Eastwood D.C."/>
            <person name="Martin F."/>
            <person name="Cullen D."/>
            <person name="Grigoriev I.V."/>
            <person name="Hibbett D.S."/>
        </authorList>
    </citation>
    <scope>NUCLEOTIDE SEQUENCE [LARGE SCALE GENOMIC DNA]</scope>
    <source>
        <strain evidence="16">RWD-64-598 SS2</strain>
    </source>
</reference>
<dbReference type="Proteomes" id="UP000053558">
    <property type="component" value="Unassembled WGS sequence"/>
</dbReference>
<evidence type="ECO:0000256" key="4">
    <source>
        <dbReference type="ARBA" id="ARBA00010617"/>
    </source>
</evidence>
<keyword evidence="12" id="KW-0472">Membrane</keyword>
<dbReference type="GeneID" id="19199541"/>
<keyword evidence="16" id="KW-1185">Reference proteome</keyword>
<evidence type="ECO:0000256" key="9">
    <source>
        <dbReference type="ARBA" id="ARBA00023002"/>
    </source>
</evidence>
<keyword evidence="10 13" id="KW-0408">Iron</keyword>
<name>A0A5M3MZ97_CONPW</name>
<dbReference type="InterPro" id="IPR002401">
    <property type="entry name" value="Cyt_P450_E_grp-I"/>
</dbReference>
<evidence type="ECO:0000313" key="15">
    <source>
        <dbReference type="EMBL" id="EIW84493.1"/>
    </source>
</evidence>
<dbReference type="EMBL" id="JH711575">
    <property type="protein sequence ID" value="EIW84493.1"/>
    <property type="molecule type" value="Genomic_DNA"/>
</dbReference>
<evidence type="ECO:0000256" key="13">
    <source>
        <dbReference type="PIRSR" id="PIRSR602401-1"/>
    </source>
</evidence>
<evidence type="ECO:0000256" key="12">
    <source>
        <dbReference type="ARBA" id="ARBA00023136"/>
    </source>
</evidence>
<keyword evidence="8" id="KW-1133">Transmembrane helix</keyword>
<evidence type="ECO:0000256" key="6">
    <source>
        <dbReference type="ARBA" id="ARBA00022692"/>
    </source>
</evidence>
<dbReference type="SUPFAM" id="SSF48264">
    <property type="entry name" value="Cytochrome P450"/>
    <property type="match status" value="1"/>
</dbReference>
<evidence type="ECO:0000256" key="1">
    <source>
        <dbReference type="ARBA" id="ARBA00001971"/>
    </source>
</evidence>
<dbReference type="GO" id="GO:0005506">
    <property type="term" value="F:iron ion binding"/>
    <property type="evidence" value="ECO:0007669"/>
    <property type="project" value="InterPro"/>
</dbReference>
<dbReference type="InterPro" id="IPR001128">
    <property type="entry name" value="Cyt_P450"/>
</dbReference>
<dbReference type="Pfam" id="PF00067">
    <property type="entry name" value="p450"/>
    <property type="match status" value="1"/>
</dbReference>
<dbReference type="Gene3D" id="1.10.630.10">
    <property type="entry name" value="Cytochrome P450"/>
    <property type="match status" value="1"/>
</dbReference>
<evidence type="ECO:0000256" key="2">
    <source>
        <dbReference type="ARBA" id="ARBA00004167"/>
    </source>
</evidence>
<dbReference type="PANTHER" id="PTHR46300">
    <property type="entry name" value="P450, PUTATIVE (EUROFUNG)-RELATED-RELATED"/>
    <property type="match status" value="1"/>
</dbReference>
<dbReference type="PROSITE" id="PS00086">
    <property type="entry name" value="CYTOCHROME_P450"/>
    <property type="match status" value="1"/>
</dbReference>
<evidence type="ECO:0000313" key="16">
    <source>
        <dbReference type="Proteomes" id="UP000053558"/>
    </source>
</evidence>
<dbReference type="GO" id="GO:0004497">
    <property type="term" value="F:monooxygenase activity"/>
    <property type="evidence" value="ECO:0007669"/>
    <property type="project" value="UniProtKB-KW"/>
</dbReference>
<keyword evidence="7 13" id="KW-0479">Metal-binding</keyword>
<comment type="caution">
    <text evidence="15">The sequence shown here is derived from an EMBL/GenBank/DDBJ whole genome shotgun (WGS) entry which is preliminary data.</text>
</comment>
<dbReference type="OrthoDB" id="2789670at2759"/>
<dbReference type="InterPro" id="IPR050364">
    <property type="entry name" value="Cytochrome_P450_fung"/>
</dbReference>
<dbReference type="CDD" id="cd11065">
    <property type="entry name" value="CYP64-like"/>
    <property type="match status" value="1"/>
</dbReference>
<comment type="similarity">
    <text evidence="4 14">Belongs to the cytochrome P450 family.</text>
</comment>
<organism evidence="15 16">
    <name type="scientific">Coniophora puteana (strain RWD-64-598)</name>
    <name type="common">Brown rot fungus</name>
    <dbReference type="NCBI Taxonomy" id="741705"/>
    <lineage>
        <taxon>Eukaryota</taxon>
        <taxon>Fungi</taxon>
        <taxon>Dikarya</taxon>
        <taxon>Basidiomycota</taxon>
        <taxon>Agaricomycotina</taxon>
        <taxon>Agaricomycetes</taxon>
        <taxon>Agaricomycetidae</taxon>
        <taxon>Boletales</taxon>
        <taxon>Coniophorineae</taxon>
        <taxon>Coniophoraceae</taxon>
        <taxon>Coniophora</taxon>
    </lineage>
</organism>
<comment type="cofactor">
    <cofactor evidence="1 13">
        <name>heme</name>
        <dbReference type="ChEBI" id="CHEBI:30413"/>
    </cofactor>
</comment>
<comment type="subcellular location">
    <subcellularLocation>
        <location evidence="2">Membrane</location>
        <topology evidence="2">Single-pass membrane protein</topology>
    </subcellularLocation>
</comment>
<evidence type="ECO:0000256" key="3">
    <source>
        <dbReference type="ARBA" id="ARBA00005179"/>
    </source>
</evidence>
<evidence type="ECO:0000256" key="7">
    <source>
        <dbReference type="ARBA" id="ARBA00022723"/>
    </source>
</evidence>
<proteinExistence type="inferred from homology"/>
<dbReference type="GO" id="GO:0020037">
    <property type="term" value="F:heme binding"/>
    <property type="evidence" value="ECO:0007669"/>
    <property type="project" value="InterPro"/>
</dbReference>
<dbReference type="InterPro" id="IPR036396">
    <property type="entry name" value="Cyt_P450_sf"/>
</dbReference>
<accession>A0A5M3MZ97</accession>
<feature type="binding site" description="axial binding residue" evidence="13">
    <location>
        <position position="446"/>
    </location>
    <ligand>
        <name>heme</name>
        <dbReference type="ChEBI" id="CHEBI:30413"/>
    </ligand>
    <ligandPart>
        <name>Fe</name>
        <dbReference type="ChEBI" id="CHEBI:18248"/>
    </ligandPart>
</feature>
<dbReference type="GO" id="GO:0016020">
    <property type="term" value="C:membrane"/>
    <property type="evidence" value="ECO:0007669"/>
    <property type="project" value="UniProtKB-SubCell"/>
</dbReference>
<evidence type="ECO:0000256" key="5">
    <source>
        <dbReference type="ARBA" id="ARBA00022617"/>
    </source>
</evidence>
<dbReference type="KEGG" id="cput:CONPUDRAFT_120434"/>
<evidence type="ECO:0000256" key="11">
    <source>
        <dbReference type="ARBA" id="ARBA00023033"/>
    </source>
</evidence>
<keyword evidence="6" id="KW-0812">Transmembrane</keyword>
<dbReference type="GO" id="GO:0016705">
    <property type="term" value="F:oxidoreductase activity, acting on paired donors, with incorporation or reduction of molecular oxygen"/>
    <property type="evidence" value="ECO:0007669"/>
    <property type="project" value="InterPro"/>
</dbReference>
<dbReference type="PRINTS" id="PR00385">
    <property type="entry name" value="P450"/>
</dbReference>
<evidence type="ECO:0000256" key="8">
    <source>
        <dbReference type="ARBA" id="ARBA00022989"/>
    </source>
</evidence>
<keyword evidence="11 14" id="KW-0503">Monooxygenase</keyword>
<keyword evidence="9 14" id="KW-0560">Oxidoreductase</keyword>
<dbReference type="AlphaFoldDB" id="A0A5M3MZ97"/>